<feature type="signal peptide" evidence="1">
    <location>
        <begin position="1"/>
        <end position="19"/>
    </location>
</feature>
<organism evidence="2 3">
    <name type="scientific">Bacteriovorax antarcticus</name>
    <dbReference type="NCBI Taxonomy" id="3088717"/>
    <lineage>
        <taxon>Bacteria</taxon>
        <taxon>Pseudomonadati</taxon>
        <taxon>Bdellovibrionota</taxon>
        <taxon>Bacteriovoracia</taxon>
        <taxon>Bacteriovoracales</taxon>
        <taxon>Bacteriovoracaceae</taxon>
        <taxon>Bacteriovorax</taxon>
    </lineage>
</organism>
<dbReference type="Proteomes" id="UP001302274">
    <property type="component" value="Unassembled WGS sequence"/>
</dbReference>
<dbReference type="InterPro" id="IPR028994">
    <property type="entry name" value="Integrin_alpha_N"/>
</dbReference>
<protein>
    <recommendedName>
        <fullName evidence="4">VCBS repeat-containing protein</fullName>
    </recommendedName>
</protein>
<dbReference type="RefSeq" id="WP_323576839.1">
    <property type="nucleotide sequence ID" value="NZ_JAYGJQ010000002.1"/>
</dbReference>
<evidence type="ECO:0000313" key="3">
    <source>
        <dbReference type="Proteomes" id="UP001302274"/>
    </source>
</evidence>
<name>A0ABU5VY59_9BACT</name>
<keyword evidence="3" id="KW-1185">Reference proteome</keyword>
<comment type="caution">
    <text evidence="2">The sequence shown here is derived from an EMBL/GenBank/DDBJ whole genome shotgun (WGS) entry which is preliminary data.</text>
</comment>
<evidence type="ECO:0000313" key="2">
    <source>
        <dbReference type="EMBL" id="MEA9356945.1"/>
    </source>
</evidence>
<dbReference type="EMBL" id="JAYGJQ010000002">
    <property type="protein sequence ID" value="MEA9356945.1"/>
    <property type="molecule type" value="Genomic_DNA"/>
</dbReference>
<keyword evidence="1" id="KW-0732">Signal</keyword>
<feature type="chain" id="PRO_5045530009" description="VCBS repeat-containing protein" evidence="1">
    <location>
        <begin position="20"/>
        <end position="214"/>
    </location>
</feature>
<sequence>MNKLLLSLALVIMSWRATAQDERYFRQLFSGEINKGKAEADEKKYSYFVHTPYYALDLNRDGVPEQIVFVKKDNEDWIEILNSEKKKIFGYLFENKGYDSELFRVELKTLSPTSSILLLYYYEGISKYINFQGTSRVYAITIDNNDLSTMKAFKGPSFFDEQKTFKGHYHKRNYEVILEDLNRDGVKELIVKHRNTSTVFMYKGHGLWQTFNQN</sequence>
<dbReference type="SUPFAM" id="SSF69318">
    <property type="entry name" value="Integrin alpha N-terminal domain"/>
    <property type="match status" value="1"/>
</dbReference>
<evidence type="ECO:0008006" key="4">
    <source>
        <dbReference type="Google" id="ProtNLM"/>
    </source>
</evidence>
<gene>
    <name evidence="2" type="ORF">SHI21_12040</name>
</gene>
<reference evidence="2 3" key="1">
    <citation type="submission" date="2023-11" db="EMBL/GenBank/DDBJ databases">
        <title>A Novel Polar Bacteriovorax (B. antarcticus) Isolated from the Biocrust in Antarctica.</title>
        <authorList>
            <person name="Mun W."/>
            <person name="Choi S.Y."/>
            <person name="Mitchell R.J."/>
        </authorList>
    </citation>
    <scope>NUCLEOTIDE SEQUENCE [LARGE SCALE GENOMIC DNA]</scope>
    <source>
        <strain evidence="2 3">PP10</strain>
    </source>
</reference>
<proteinExistence type="predicted"/>
<evidence type="ECO:0000256" key="1">
    <source>
        <dbReference type="SAM" id="SignalP"/>
    </source>
</evidence>
<accession>A0ABU5VY59</accession>